<name>A0ABQ3UTP0_9CHLR</name>
<organism evidence="1 2">
    <name type="scientific">Ktedonobacter robiniae</name>
    <dbReference type="NCBI Taxonomy" id="2778365"/>
    <lineage>
        <taxon>Bacteria</taxon>
        <taxon>Bacillati</taxon>
        <taxon>Chloroflexota</taxon>
        <taxon>Ktedonobacteria</taxon>
        <taxon>Ktedonobacterales</taxon>
        <taxon>Ktedonobacteraceae</taxon>
        <taxon>Ktedonobacter</taxon>
    </lineage>
</organism>
<evidence type="ECO:0000313" key="1">
    <source>
        <dbReference type="EMBL" id="GHO56204.1"/>
    </source>
</evidence>
<sequence>MALFDQRGQHVHTQYNAQQMNFGAVQTTQDLIVELEKLKAGLLKAKEDGQLDKKSYNGNLSLLSFCSRAAR</sequence>
<comment type="caution">
    <text evidence="1">The sequence shown here is derived from an EMBL/GenBank/DDBJ whole genome shotgun (WGS) entry which is preliminary data.</text>
</comment>
<proteinExistence type="predicted"/>
<keyword evidence="2" id="KW-1185">Reference proteome</keyword>
<dbReference type="EMBL" id="BNJG01000002">
    <property type="protein sequence ID" value="GHO56204.1"/>
    <property type="molecule type" value="Genomic_DNA"/>
</dbReference>
<reference evidence="1 2" key="1">
    <citation type="journal article" date="2021" name="Int. J. Syst. Evol. Microbiol.">
        <title>Reticulibacter mediterranei gen. nov., sp. nov., within the new family Reticulibacteraceae fam. nov., and Ktedonospora formicarum gen. nov., sp. nov., Ktedonobacter robiniae sp. nov., Dictyobacter formicarum sp. nov. and Dictyobacter arantiisoli sp. nov., belonging to the class Ktedonobacteria.</title>
        <authorList>
            <person name="Yabe S."/>
            <person name="Zheng Y."/>
            <person name="Wang C.M."/>
            <person name="Sakai Y."/>
            <person name="Abe K."/>
            <person name="Yokota A."/>
            <person name="Donadio S."/>
            <person name="Cavaletti L."/>
            <person name="Monciardini P."/>
        </authorList>
    </citation>
    <scope>NUCLEOTIDE SEQUENCE [LARGE SCALE GENOMIC DNA]</scope>
    <source>
        <strain evidence="1 2">SOSP1-30</strain>
    </source>
</reference>
<gene>
    <name evidence="1" type="ORF">KSB_46790</name>
</gene>
<protein>
    <submittedName>
        <fullName evidence="1">Uncharacterized protein</fullName>
    </submittedName>
</protein>
<accession>A0ABQ3UTP0</accession>
<evidence type="ECO:0000313" key="2">
    <source>
        <dbReference type="Proteomes" id="UP000654345"/>
    </source>
</evidence>
<dbReference type="RefSeq" id="WP_201372761.1">
    <property type="nucleotide sequence ID" value="NZ_BNJG01000002.1"/>
</dbReference>
<dbReference type="Proteomes" id="UP000654345">
    <property type="component" value="Unassembled WGS sequence"/>
</dbReference>